<accession>A0ABM6IGH7</accession>
<organism evidence="2 3">
    <name type="scientific">Thioclava nitratireducens</name>
    <dbReference type="NCBI Taxonomy" id="1915078"/>
    <lineage>
        <taxon>Bacteria</taxon>
        <taxon>Pseudomonadati</taxon>
        <taxon>Pseudomonadota</taxon>
        <taxon>Alphaproteobacteria</taxon>
        <taxon>Rhodobacterales</taxon>
        <taxon>Paracoccaceae</taxon>
        <taxon>Thioclava</taxon>
    </lineage>
</organism>
<dbReference type="SUPFAM" id="SSF56059">
    <property type="entry name" value="Glutathione synthetase ATP-binding domain-like"/>
    <property type="match status" value="1"/>
</dbReference>
<keyword evidence="3" id="KW-1185">Reference proteome</keyword>
<dbReference type="RefSeq" id="WP_075774571.1">
    <property type="nucleotide sequence ID" value="NZ_CP019437.1"/>
</dbReference>
<feature type="domain" description="Alpha-L-glutamate ligase-related protein ATP-grasp" evidence="1">
    <location>
        <begin position="88"/>
        <end position="353"/>
    </location>
</feature>
<dbReference type="Proteomes" id="UP000185622">
    <property type="component" value="Chromosome"/>
</dbReference>
<evidence type="ECO:0000259" key="1">
    <source>
        <dbReference type="Pfam" id="PF14397"/>
    </source>
</evidence>
<dbReference type="Pfam" id="PF14397">
    <property type="entry name" value="ATPgrasp_ST"/>
    <property type="match status" value="1"/>
</dbReference>
<evidence type="ECO:0000313" key="3">
    <source>
        <dbReference type="Proteomes" id="UP000185622"/>
    </source>
</evidence>
<dbReference type="InterPro" id="IPR039523">
    <property type="entry name" value="RimK-rel_E_lig_ATP-grasp"/>
</dbReference>
<protein>
    <recommendedName>
        <fullName evidence="1">Alpha-L-glutamate ligase-related protein ATP-grasp domain-containing protein</fullName>
    </recommendedName>
</protein>
<reference evidence="2 3" key="1">
    <citation type="submission" date="2017-01" db="EMBL/GenBank/DDBJ databases">
        <title>The complete genome sequence of a sulfur-oxidizing marine bacterium Thioclava sp. 25B10_4T.</title>
        <authorList>
            <person name="Liu Y."/>
            <person name="Lai Q."/>
            <person name="Shao Z."/>
        </authorList>
    </citation>
    <scope>NUCLEOTIDE SEQUENCE [LARGE SCALE GENOMIC DNA]</scope>
    <source>
        <strain evidence="2 3">25B10_4</strain>
    </source>
</reference>
<dbReference type="EMBL" id="CP019437">
    <property type="protein sequence ID" value="AQS47894.1"/>
    <property type="molecule type" value="Genomic_DNA"/>
</dbReference>
<sequence length="377" mass="41802">MSLATLDQTAYQSARDSSFQDLLVYAAKKSGRSVLQVLRDYRQLAKSETRINLVEYVRFGLYDIARHDQAERARFLSNDLHWPIVNVVNNRGWYSAAEDKALASTLLGAAGVPIPETVAVLDPSQRLYHGMGERISDANQLRAFLLARPGQQFFGKIVDGMVSFGAFRIEHADAEMIHCAGQEPMSYDDFAEQTLAKNAYVLQPVLQNHAALQPYASALATVRMVNLLTNDGLRVPMAAIKLPQGDNIADAFWRPGNLACGIDVPTGRIRTVARRGIEVEFLEDHPDRPGLMGMELPFWKELLEINERAARSFAPVRYQSTDIAITADGPVVVEINAGGGFDLPQYSNGRGMLTPEVRAFFESCGVKFRPKKSLLPF</sequence>
<dbReference type="Gene3D" id="3.30.470.20">
    <property type="entry name" value="ATP-grasp fold, B domain"/>
    <property type="match status" value="1"/>
</dbReference>
<proteinExistence type="predicted"/>
<gene>
    <name evidence="2" type="ORF">BMG03_08800</name>
</gene>
<name>A0ABM6IGH7_9RHOB</name>
<evidence type="ECO:0000313" key="2">
    <source>
        <dbReference type="EMBL" id="AQS47894.1"/>
    </source>
</evidence>